<gene>
    <name evidence="5" type="ordered locus">Vdis_0047</name>
</gene>
<keyword evidence="2" id="KW-0479">Metal-binding</keyword>
<evidence type="ECO:0000313" key="5">
    <source>
        <dbReference type="EMBL" id="ADN49462.1"/>
    </source>
</evidence>
<keyword evidence="3" id="KW-0547">Nucleotide-binding</keyword>
<keyword evidence="3" id="KW-0067">ATP-binding</keyword>
<dbReference type="InterPro" id="IPR056369">
    <property type="entry name" value="CTU1-like_ATP-bd"/>
</dbReference>
<dbReference type="GO" id="GO:0002144">
    <property type="term" value="C:cytosolic tRNA wobble base thiouridylase complex"/>
    <property type="evidence" value="ECO:0007669"/>
    <property type="project" value="TreeGrafter"/>
</dbReference>
<dbReference type="PIRSF" id="PIRSF004976">
    <property type="entry name" value="ATPase_YdaO"/>
    <property type="match status" value="1"/>
</dbReference>
<feature type="binding site" evidence="3">
    <location>
        <position position="176"/>
    </location>
    <ligand>
        <name>ATP</name>
        <dbReference type="ChEBI" id="CHEBI:30616"/>
    </ligand>
</feature>
<dbReference type="InterPro" id="IPR014729">
    <property type="entry name" value="Rossmann-like_a/b/a_fold"/>
</dbReference>
<feature type="domain" description="tRNA(Ile)-lysidine/2-thiocytidine synthase N-terminal" evidence="4">
    <location>
        <begin position="54"/>
        <end position="239"/>
    </location>
</feature>
<dbReference type="InterPro" id="IPR011063">
    <property type="entry name" value="TilS/TtcA_N"/>
</dbReference>
<feature type="binding site" evidence="3">
    <location>
        <position position="181"/>
    </location>
    <ligand>
        <name>ATP</name>
        <dbReference type="ChEBI" id="CHEBI:30616"/>
    </ligand>
</feature>
<dbReference type="EMBL" id="CP002100">
    <property type="protein sequence ID" value="ADN49462.1"/>
    <property type="molecule type" value="Genomic_DNA"/>
</dbReference>
<protein>
    <submittedName>
        <fullName evidence="5">PP-loop domain protein</fullName>
    </submittedName>
</protein>
<sequence length="338" mass="38949">MDVPMCTRCGRRPANYYRVSSGEKLCLNCLFRSIEDTVLRTIRKYRLISDDDRIGIAISGGKDSLTLMYLLGKFRRQGKIPRNVELIAFSINEGHPYSCFYRMARVDYVQKLSEEFNIPYRVYTFKELFGVTATDIAHGLWSKGINVHMCTIDGVLRRRAMNIIGRQLGLTKIATGHNLDDESQTVLLNVLSNDLDRFAWFGPRPEIDREGFIPRIKPLRFVREEEIALYAYYHGIPLMELECPFVYSNPRYELKFTLAHWERDNPNVKFSLVSFGDSLANLMGEKAVNVPLKRCKYCGEPTSGDVCRVCELMSRAGLLERYLNHLRTLKLMDTQSPS</sequence>
<dbReference type="InterPro" id="IPR035107">
    <property type="entry name" value="tRNA_thiolation_TtcA_Ctu1"/>
</dbReference>
<evidence type="ECO:0000256" key="1">
    <source>
        <dbReference type="ARBA" id="ARBA00022679"/>
    </source>
</evidence>
<proteinExistence type="predicted"/>
<dbReference type="NCBIfam" id="TIGR00269">
    <property type="entry name" value="TIGR00269 family protein"/>
    <property type="match status" value="1"/>
</dbReference>
<dbReference type="GO" id="GO:0016740">
    <property type="term" value="F:transferase activity"/>
    <property type="evidence" value="ECO:0007669"/>
    <property type="project" value="UniProtKB-KW"/>
</dbReference>
<dbReference type="STRING" id="572478.Vdis_0047"/>
<keyword evidence="2" id="KW-0862">Zinc</keyword>
<organism evidence="5 6">
    <name type="scientific">Vulcanisaeta distributa (strain DSM 14429 / JCM 11212 / NBRC 100878 / IC-017)</name>
    <dbReference type="NCBI Taxonomy" id="572478"/>
    <lineage>
        <taxon>Archaea</taxon>
        <taxon>Thermoproteota</taxon>
        <taxon>Thermoprotei</taxon>
        <taxon>Thermoproteales</taxon>
        <taxon>Thermoproteaceae</taxon>
        <taxon>Vulcanisaeta</taxon>
    </lineage>
</organism>
<evidence type="ECO:0000259" key="4">
    <source>
        <dbReference type="Pfam" id="PF01171"/>
    </source>
</evidence>
<dbReference type="GO" id="GO:0002143">
    <property type="term" value="P:tRNA wobble position uridine thiolation"/>
    <property type="evidence" value="ECO:0007669"/>
    <property type="project" value="TreeGrafter"/>
</dbReference>
<evidence type="ECO:0000256" key="2">
    <source>
        <dbReference type="PIRSR" id="PIRSR004976-50"/>
    </source>
</evidence>
<dbReference type="InterPro" id="IPR000541">
    <property type="entry name" value="Ncs6/Tuc1/Ctu1"/>
</dbReference>
<feature type="binding site" evidence="3">
    <location>
        <begin position="57"/>
        <end position="59"/>
    </location>
    <ligand>
        <name>ATP</name>
        <dbReference type="ChEBI" id="CHEBI:30616"/>
    </ligand>
</feature>
<dbReference type="SUPFAM" id="SSF52402">
    <property type="entry name" value="Adenine nucleotide alpha hydrolases-like"/>
    <property type="match status" value="1"/>
</dbReference>
<dbReference type="GO" id="GO:0005524">
    <property type="term" value="F:ATP binding"/>
    <property type="evidence" value="ECO:0007669"/>
    <property type="project" value="UniProtKB-KW"/>
</dbReference>
<feature type="binding site" evidence="2">
    <location>
        <position position="26"/>
    </location>
    <ligand>
        <name>Zn(2+)</name>
        <dbReference type="ChEBI" id="CHEBI:29105"/>
        <label>1</label>
    </ligand>
</feature>
<dbReference type="Proteomes" id="UP000006681">
    <property type="component" value="Chromosome"/>
</dbReference>
<dbReference type="OrthoDB" id="33422at2157"/>
<accession>E1QRT7</accession>
<evidence type="ECO:0000256" key="3">
    <source>
        <dbReference type="PIRSR" id="PIRSR004976-51"/>
    </source>
</evidence>
<dbReference type="PANTHER" id="PTHR11807">
    <property type="entry name" value="ATPASES OF THE PP SUPERFAMILY-RELATED"/>
    <property type="match status" value="1"/>
</dbReference>
<dbReference type="CDD" id="cd01713">
    <property type="entry name" value="CTU1-like"/>
    <property type="match status" value="1"/>
</dbReference>
<feature type="binding site" evidence="3">
    <location>
        <position position="63"/>
    </location>
    <ligand>
        <name>ATP</name>
        <dbReference type="ChEBI" id="CHEBI:30616"/>
    </ligand>
</feature>
<dbReference type="PANTHER" id="PTHR11807:SF12">
    <property type="entry name" value="CYTOPLASMIC TRNA 2-THIOLATION PROTEIN 1"/>
    <property type="match status" value="1"/>
</dbReference>
<keyword evidence="6" id="KW-1185">Reference proteome</keyword>
<keyword evidence="1" id="KW-0808">Transferase</keyword>
<dbReference type="GO" id="GO:0046872">
    <property type="term" value="F:metal ion binding"/>
    <property type="evidence" value="ECO:0007669"/>
    <property type="project" value="UniProtKB-KW"/>
</dbReference>
<dbReference type="Pfam" id="PF01171">
    <property type="entry name" value="ATP_bind_3"/>
    <property type="match status" value="1"/>
</dbReference>
<feature type="binding site" evidence="2">
    <location>
        <position position="9"/>
    </location>
    <ligand>
        <name>Zn(2+)</name>
        <dbReference type="ChEBI" id="CHEBI:29105"/>
        <label>1</label>
    </ligand>
</feature>
<feature type="binding site" evidence="2">
    <location>
        <position position="310"/>
    </location>
    <ligand>
        <name>Zn(2+)</name>
        <dbReference type="ChEBI" id="CHEBI:29105"/>
        <label>2</label>
    </ligand>
</feature>
<dbReference type="GeneID" id="9750959"/>
<name>E1QRT7_VULDI</name>
<dbReference type="AlphaFoldDB" id="E1QRT7"/>
<evidence type="ECO:0000313" key="6">
    <source>
        <dbReference type="Proteomes" id="UP000006681"/>
    </source>
</evidence>
<reference evidence="5 6" key="1">
    <citation type="journal article" date="2010" name="Stand. Genomic Sci.">
        <title>Complete genome sequence of Vulcanisaeta distributa type strain (IC-017).</title>
        <authorList>
            <person name="Mavromatis K."/>
            <person name="Sikorski J."/>
            <person name="Pabst E."/>
            <person name="Teshima H."/>
            <person name="Lapidus A."/>
            <person name="Lucas S."/>
            <person name="Nolan M."/>
            <person name="Glavina Del Rio T."/>
            <person name="Cheng J.F."/>
            <person name="Bruce D."/>
            <person name="Goodwin L."/>
            <person name="Pitluck S."/>
            <person name="Liolios K."/>
            <person name="Ivanova N."/>
            <person name="Mikhailova N."/>
            <person name="Pati A."/>
            <person name="Chen A."/>
            <person name="Palaniappan K."/>
            <person name="Land M."/>
            <person name="Hauser L."/>
            <person name="Chang Y.J."/>
            <person name="Jeffries C.D."/>
            <person name="Rohde M."/>
            <person name="Spring S."/>
            <person name="Goker M."/>
            <person name="Wirth R."/>
            <person name="Woyke T."/>
            <person name="Bristow J."/>
            <person name="Eisen J.A."/>
            <person name="Markowitz V."/>
            <person name="Hugenholtz P."/>
            <person name="Klenk H.P."/>
            <person name="Kyrpides N.C."/>
        </authorList>
    </citation>
    <scope>NUCLEOTIDE SEQUENCE [LARGE SCALE GENOMIC DNA]</scope>
    <source>
        <strain evidence="6">DSM 14429 / JCM 11212 / NBRC 100878 / IC-017</strain>
    </source>
</reference>
<dbReference type="GO" id="GO:0000049">
    <property type="term" value="F:tRNA binding"/>
    <property type="evidence" value="ECO:0007669"/>
    <property type="project" value="InterPro"/>
</dbReference>
<feature type="binding site" evidence="2">
    <location>
        <position position="6"/>
    </location>
    <ligand>
        <name>Zn(2+)</name>
        <dbReference type="ChEBI" id="CHEBI:29105"/>
        <label>1</label>
    </ligand>
</feature>
<feature type="binding site" evidence="2">
    <location>
        <position position="298"/>
    </location>
    <ligand>
        <name>Zn(2+)</name>
        <dbReference type="ChEBI" id="CHEBI:29105"/>
        <label>2</label>
    </ligand>
</feature>
<feature type="binding site" evidence="3">
    <location>
        <position position="91"/>
    </location>
    <ligand>
        <name>ATP</name>
        <dbReference type="ChEBI" id="CHEBI:30616"/>
    </ligand>
</feature>
<dbReference type="Gene3D" id="3.40.50.620">
    <property type="entry name" value="HUPs"/>
    <property type="match status" value="1"/>
</dbReference>
<feature type="binding site" evidence="2">
    <location>
        <position position="307"/>
    </location>
    <ligand>
        <name>Zn(2+)</name>
        <dbReference type="ChEBI" id="CHEBI:29105"/>
        <label>2</label>
    </ligand>
</feature>
<dbReference type="eggNOG" id="arCOG00042">
    <property type="taxonomic scope" value="Archaea"/>
</dbReference>
<dbReference type="RefSeq" id="WP_013335187.1">
    <property type="nucleotide sequence ID" value="NC_014537.1"/>
</dbReference>
<reference evidence="6" key="2">
    <citation type="journal article" date="2010" name="Stand. Genomic Sci.">
        <title>Complete genome sequence of Vulcanisaeta distributa type strain (IC-017T).</title>
        <authorList>
            <person name="Mavromatis K."/>
            <person name="Sikorski J."/>
            <person name="Pabst E."/>
            <person name="Teshima H."/>
            <person name="Lapidus A."/>
            <person name="Lucas S."/>
            <person name="Nolan M."/>
            <person name="Glavina Del Rio T."/>
            <person name="Cheng J."/>
            <person name="Bruce D."/>
            <person name="Goodwin L."/>
            <person name="Pitluck S."/>
            <person name="Liolios K."/>
            <person name="Ivanova N."/>
            <person name="Mikhailova N."/>
            <person name="Pati A."/>
            <person name="Chen A."/>
            <person name="Palaniappan K."/>
            <person name="Land M."/>
            <person name="Hauser L."/>
            <person name="Chang Y."/>
            <person name="Jeffries C."/>
            <person name="Rohde M."/>
            <person name="Spring S."/>
            <person name="Goker M."/>
            <person name="Wirth R."/>
            <person name="Woyke T."/>
            <person name="Bristow J."/>
            <person name="Eisen J."/>
            <person name="Markowitz V."/>
            <person name="Hugenholtz P."/>
            <person name="Klenk H."/>
            <person name="Kyrpides N."/>
        </authorList>
    </citation>
    <scope>NUCLEOTIDE SEQUENCE [LARGE SCALE GENOMIC DNA]</scope>
    <source>
        <strain evidence="6">DSM 14429 / JCM 11212 / NBRC 100878 / IC-017</strain>
    </source>
</reference>
<feature type="binding site" evidence="2">
    <location>
        <position position="29"/>
    </location>
    <ligand>
        <name>Zn(2+)</name>
        <dbReference type="ChEBI" id="CHEBI:29105"/>
        <label>1</label>
    </ligand>
</feature>
<feature type="binding site" evidence="2">
    <location>
        <position position="295"/>
    </location>
    <ligand>
        <name>Zn(2+)</name>
        <dbReference type="ChEBI" id="CHEBI:29105"/>
        <label>2</label>
    </ligand>
</feature>
<dbReference type="HOGENOM" id="CLU_026481_1_1_2"/>
<dbReference type="KEGG" id="vdi:Vdis_0047"/>